<organism evidence="2 3">
    <name type="scientific">Pseudoramibacter alactolyticus ATCC 23263</name>
    <dbReference type="NCBI Taxonomy" id="887929"/>
    <lineage>
        <taxon>Bacteria</taxon>
        <taxon>Bacillati</taxon>
        <taxon>Bacillota</taxon>
        <taxon>Clostridia</taxon>
        <taxon>Eubacteriales</taxon>
        <taxon>Eubacteriaceae</taxon>
        <taxon>Pseudoramibacter</taxon>
    </lineage>
</organism>
<dbReference type="eggNOG" id="COG0770">
    <property type="taxonomic scope" value="Bacteria"/>
</dbReference>
<dbReference type="HOGENOM" id="CLU_064046_0_0_9"/>
<evidence type="ECO:0000259" key="1">
    <source>
        <dbReference type="Pfam" id="PF00882"/>
    </source>
</evidence>
<evidence type="ECO:0000313" key="3">
    <source>
        <dbReference type="Proteomes" id="UP000004754"/>
    </source>
</evidence>
<name>E6MGR7_9FIRM</name>
<protein>
    <recommendedName>
        <fullName evidence="1">Phospholipase C/D domain-containing protein</fullName>
    </recommendedName>
</protein>
<dbReference type="EMBL" id="AEQN01000016">
    <property type="protein sequence ID" value="EFV01807.1"/>
    <property type="molecule type" value="Genomic_DNA"/>
</dbReference>
<keyword evidence="3" id="KW-1185">Reference proteome</keyword>
<feature type="domain" description="Phospholipase C/D" evidence="1">
    <location>
        <begin position="6"/>
        <end position="152"/>
    </location>
</feature>
<evidence type="ECO:0000313" key="2">
    <source>
        <dbReference type="EMBL" id="EFV01807.1"/>
    </source>
</evidence>
<dbReference type="RefSeq" id="WP_006598624.1">
    <property type="nucleotide sequence ID" value="NZ_GL622359.1"/>
</dbReference>
<dbReference type="STRING" id="887929.HMP0721_1200"/>
<reference evidence="2 3" key="1">
    <citation type="submission" date="2010-12" db="EMBL/GenBank/DDBJ databases">
        <authorList>
            <person name="Muzny D."/>
            <person name="Qin X."/>
            <person name="Deng J."/>
            <person name="Jiang H."/>
            <person name="Liu Y."/>
            <person name="Qu J."/>
            <person name="Song X.-Z."/>
            <person name="Zhang L."/>
            <person name="Thornton R."/>
            <person name="Coyle M."/>
            <person name="Francisco L."/>
            <person name="Jackson L."/>
            <person name="Javaid M."/>
            <person name="Korchina V."/>
            <person name="Kovar C."/>
            <person name="Mata R."/>
            <person name="Mathew T."/>
            <person name="Ngo R."/>
            <person name="Nguyen L."/>
            <person name="Nguyen N."/>
            <person name="Okwuonu G."/>
            <person name="Ongeri F."/>
            <person name="Pham C."/>
            <person name="Simmons D."/>
            <person name="Wilczek-Boney K."/>
            <person name="Hale W."/>
            <person name="Jakkamsetti A."/>
            <person name="Pham P."/>
            <person name="Ruth R."/>
            <person name="San Lucas F."/>
            <person name="Warren J."/>
            <person name="Zhang J."/>
            <person name="Zhao Z."/>
            <person name="Zhou C."/>
            <person name="Zhu D."/>
            <person name="Lee S."/>
            <person name="Bess C."/>
            <person name="Blankenburg K."/>
            <person name="Forbes L."/>
            <person name="Fu Q."/>
            <person name="Gubbala S."/>
            <person name="Hirani K."/>
            <person name="Jayaseelan J.C."/>
            <person name="Lara F."/>
            <person name="Munidasa M."/>
            <person name="Palculict T."/>
            <person name="Patil S."/>
            <person name="Pu L.-L."/>
            <person name="Saada N."/>
            <person name="Tang L."/>
            <person name="Weissenberger G."/>
            <person name="Zhu Y."/>
            <person name="Hemphill L."/>
            <person name="Shang Y."/>
            <person name="Youmans B."/>
            <person name="Ayvaz T."/>
            <person name="Ross M."/>
            <person name="Santibanez J."/>
            <person name="Aqrawi P."/>
            <person name="Gross S."/>
            <person name="Joshi V."/>
            <person name="Fowler G."/>
            <person name="Nazareth L."/>
            <person name="Reid J."/>
            <person name="Worley K."/>
            <person name="Petrosino J."/>
            <person name="Highlander S."/>
            <person name="Gibbs R."/>
        </authorList>
    </citation>
    <scope>NUCLEOTIDE SEQUENCE [LARGE SCALE GENOMIC DNA]</scope>
    <source>
        <strain evidence="2 3">ATCC 23263</strain>
    </source>
</reference>
<proteinExistence type="predicted"/>
<dbReference type="OrthoDB" id="9810528at2"/>
<comment type="caution">
    <text evidence="2">The sequence shown here is derived from an EMBL/GenBank/DDBJ whole genome shotgun (WGS) entry which is preliminary data.</text>
</comment>
<dbReference type="Pfam" id="PF00882">
    <property type="entry name" value="Zn_dep_PLPC"/>
    <property type="match status" value="1"/>
</dbReference>
<gene>
    <name evidence="2" type="ORF">HMP0721_1200</name>
</gene>
<dbReference type="AlphaFoldDB" id="E6MGR7"/>
<accession>E6MGR7</accession>
<dbReference type="InterPro" id="IPR029002">
    <property type="entry name" value="PLPC/GPLD1"/>
</dbReference>
<dbReference type="Proteomes" id="UP000004754">
    <property type="component" value="Unassembled WGS sequence"/>
</dbReference>
<sequence>MSEMLSHYFCAQDAKAALPDTSALKAAIAAHPDAYNLGAQGPDFFFYDLLPVPGRHNFHIKYGSLIHGNAVDAFFTAGWRACRALAGHAREIAAAYLAGFTVHHCLDSQAHPFIYYHTGQYQHDKATRIFAYLHKYFEVLLDTAYLQNEYQMLAVDCDFKKCFAATREALAVLEPLIIRIMRETFGVPLHPGDVALAVRGACAVASLLADPNDRKKKCLRPIEHLVREDLALSRALYPQYTNEPLVLNLAHNPWRHPVTGEVRSESYVDLMHSAKKRAVARFENLEAIAAGDAPVTTEAIHKLYGNASYLTGLDLDMDQTMQYFDIIFLKHAHLLNGF</sequence>